<dbReference type="InterPro" id="IPR007016">
    <property type="entry name" value="O-antigen_ligase-rel_domated"/>
</dbReference>
<evidence type="ECO:0000313" key="8">
    <source>
        <dbReference type="Proteomes" id="UP000197032"/>
    </source>
</evidence>
<keyword evidence="4 5" id="KW-0472">Membrane</keyword>
<evidence type="ECO:0000256" key="5">
    <source>
        <dbReference type="SAM" id="Phobius"/>
    </source>
</evidence>
<feature type="transmembrane region" description="Helical" evidence="5">
    <location>
        <begin position="362"/>
        <end position="380"/>
    </location>
</feature>
<sequence length="428" mass="47931">MWQFIASLIMAIVILRWPLVGYSLMLFLLPFEEMTAFWPAVTGLKIIGGITFYGWLLNTFLQRRRVQRDQALVFMAAFLAWSLLSLAWSADRGLALARAITLGQLLLLYLLGINLVQSRKELQLLLGTFLLGAIIAAFIGIHRGVETGFAIRSSVSPDQNPNLYARLLAFGLIAAIYLFGDWRRIRLLLPGIFTVGILSWGIFLSGSRTVWISLPGALMGSGFLVANHRAKIALAVAFFLLAVSVTTLAPHLPPVLQHRVTSLTDLDQLANFGGRTGIWQVGWEMVKDHPFLGVGLGNFPRRFNEYVRLIPAMEKRVGFNRDPHSTFLQVQAELGLIGFLLFLALLSSVLKQVVGINRKKDLLFSLALLIFLILTALFSSELFRKFFWIMLAVTGILYQLNFGKSFGAKQPGELKQGYYERKGSRLFH</sequence>
<feature type="transmembrane region" description="Helical" evidence="5">
    <location>
        <begin position="330"/>
        <end position="350"/>
    </location>
</feature>
<feature type="transmembrane region" description="Helical" evidence="5">
    <location>
        <begin position="386"/>
        <end position="403"/>
    </location>
</feature>
<feature type="transmembrane region" description="Helical" evidence="5">
    <location>
        <begin position="7"/>
        <end position="31"/>
    </location>
</feature>
<comment type="subcellular location">
    <subcellularLocation>
        <location evidence="1">Membrane</location>
        <topology evidence="1">Multi-pass membrane protein</topology>
    </subcellularLocation>
</comment>
<feature type="transmembrane region" description="Helical" evidence="5">
    <location>
        <begin position="37"/>
        <end position="58"/>
    </location>
</feature>
<dbReference type="OrthoDB" id="1803901at2"/>
<keyword evidence="3 5" id="KW-1133">Transmembrane helix</keyword>
<feature type="transmembrane region" description="Helical" evidence="5">
    <location>
        <begin position="94"/>
        <end position="112"/>
    </location>
</feature>
<dbReference type="PANTHER" id="PTHR37422:SF13">
    <property type="entry name" value="LIPOPOLYSACCHARIDE BIOSYNTHESIS PROTEIN PA4999-RELATED"/>
    <property type="match status" value="1"/>
</dbReference>
<feature type="transmembrane region" description="Helical" evidence="5">
    <location>
        <begin position="233"/>
        <end position="252"/>
    </location>
</feature>
<dbReference type="Pfam" id="PF04932">
    <property type="entry name" value="Wzy_C"/>
    <property type="match status" value="1"/>
</dbReference>
<evidence type="ECO:0000256" key="4">
    <source>
        <dbReference type="ARBA" id="ARBA00023136"/>
    </source>
</evidence>
<feature type="transmembrane region" description="Helical" evidence="5">
    <location>
        <begin position="124"/>
        <end position="143"/>
    </location>
</feature>
<proteinExistence type="predicted"/>
<keyword evidence="7" id="KW-0808">Transferase</keyword>
<feature type="transmembrane region" description="Helical" evidence="5">
    <location>
        <begin position="163"/>
        <end position="180"/>
    </location>
</feature>
<dbReference type="RefSeq" id="WP_088554461.1">
    <property type="nucleotide sequence ID" value="NZ_BDGJ01000125.1"/>
</dbReference>
<evidence type="ECO:0000256" key="3">
    <source>
        <dbReference type="ARBA" id="ARBA00022989"/>
    </source>
</evidence>
<accession>A0A1Z5HVI6</accession>
<evidence type="ECO:0000256" key="2">
    <source>
        <dbReference type="ARBA" id="ARBA00022692"/>
    </source>
</evidence>
<evidence type="ECO:0000259" key="6">
    <source>
        <dbReference type="Pfam" id="PF04932"/>
    </source>
</evidence>
<gene>
    <name evidence="7" type="ORF">KKC1_24370</name>
</gene>
<dbReference type="AlphaFoldDB" id="A0A1Z5HVI6"/>
<feature type="domain" description="O-antigen ligase-related" evidence="6">
    <location>
        <begin position="194"/>
        <end position="343"/>
    </location>
</feature>
<keyword evidence="8" id="KW-1185">Reference proteome</keyword>
<name>A0A1Z5HVI6_9FIRM</name>
<dbReference type="GO" id="GO:0016740">
    <property type="term" value="F:transferase activity"/>
    <property type="evidence" value="ECO:0007669"/>
    <property type="project" value="UniProtKB-KW"/>
</dbReference>
<feature type="transmembrane region" description="Helical" evidence="5">
    <location>
        <begin position="187"/>
        <end position="203"/>
    </location>
</feature>
<protein>
    <submittedName>
        <fullName evidence="7">Glycosyltransferase</fullName>
    </submittedName>
</protein>
<dbReference type="PANTHER" id="PTHR37422">
    <property type="entry name" value="TEICHURONIC ACID BIOSYNTHESIS PROTEIN TUAE"/>
    <property type="match status" value="1"/>
</dbReference>
<evidence type="ECO:0000313" key="7">
    <source>
        <dbReference type="EMBL" id="GAW93300.1"/>
    </source>
</evidence>
<dbReference type="InterPro" id="IPR051533">
    <property type="entry name" value="WaaL-like"/>
</dbReference>
<organism evidence="7 8">
    <name type="scientific">Calderihabitans maritimus</name>
    <dbReference type="NCBI Taxonomy" id="1246530"/>
    <lineage>
        <taxon>Bacteria</taxon>
        <taxon>Bacillati</taxon>
        <taxon>Bacillota</taxon>
        <taxon>Clostridia</taxon>
        <taxon>Neomoorellales</taxon>
        <taxon>Calderihabitantaceae</taxon>
        <taxon>Calderihabitans</taxon>
    </lineage>
</organism>
<dbReference type="Proteomes" id="UP000197032">
    <property type="component" value="Unassembled WGS sequence"/>
</dbReference>
<dbReference type="GO" id="GO:0016020">
    <property type="term" value="C:membrane"/>
    <property type="evidence" value="ECO:0007669"/>
    <property type="project" value="UniProtKB-SubCell"/>
</dbReference>
<evidence type="ECO:0000256" key="1">
    <source>
        <dbReference type="ARBA" id="ARBA00004141"/>
    </source>
</evidence>
<feature type="transmembrane region" description="Helical" evidence="5">
    <location>
        <begin position="209"/>
        <end position="226"/>
    </location>
</feature>
<comment type="caution">
    <text evidence="7">The sequence shown here is derived from an EMBL/GenBank/DDBJ whole genome shotgun (WGS) entry which is preliminary data.</text>
</comment>
<dbReference type="EMBL" id="BDGJ01000125">
    <property type="protein sequence ID" value="GAW93300.1"/>
    <property type="molecule type" value="Genomic_DNA"/>
</dbReference>
<feature type="transmembrane region" description="Helical" evidence="5">
    <location>
        <begin position="70"/>
        <end position="88"/>
    </location>
</feature>
<keyword evidence="2 5" id="KW-0812">Transmembrane</keyword>
<reference evidence="8" key="1">
    <citation type="journal article" date="2017" name="Appl. Environ. Microbiol.">
        <title>Genomic Analysis of Calderihabitans maritimus KKC1, a Thermophilic, Hydrogenogenic, Carboxydotrophic Bacterium Isolated from Marine Sediment.</title>
        <authorList>
            <person name="Omae K."/>
            <person name="Yoneda Y."/>
            <person name="Fukuyama Y."/>
            <person name="Yoshida T."/>
            <person name="Sako Y."/>
        </authorList>
    </citation>
    <scope>NUCLEOTIDE SEQUENCE [LARGE SCALE GENOMIC DNA]</scope>
    <source>
        <strain evidence="8">KKC1</strain>
    </source>
</reference>